<gene>
    <name evidence="4" type="ORF">ASCRUDRAFT_16878</name>
</gene>
<dbReference type="InParanoid" id="A0A1D2VQQ9"/>
<dbReference type="Gene3D" id="2.60.40.790">
    <property type="match status" value="1"/>
</dbReference>
<dbReference type="InterPro" id="IPR008978">
    <property type="entry name" value="HSP20-like_chaperone"/>
</dbReference>
<proteinExistence type="inferred from homology"/>
<evidence type="ECO:0000256" key="2">
    <source>
        <dbReference type="RuleBase" id="RU003616"/>
    </source>
</evidence>
<dbReference type="RefSeq" id="XP_020050249.1">
    <property type="nucleotide sequence ID" value="XM_020189457.1"/>
</dbReference>
<evidence type="ECO:0000313" key="5">
    <source>
        <dbReference type="Proteomes" id="UP000095038"/>
    </source>
</evidence>
<comment type="similarity">
    <text evidence="1 2">Belongs to the small heat shock protein (HSP20) family.</text>
</comment>
<dbReference type="InterPro" id="IPR002068">
    <property type="entry name" value="A-crystallin/Hsp20_dom"/>
</dbReference>
<reference evidence="5" key="1">
    <citation type="submission" date="2016-05" db="EMBL/GenBank/DDBJ databases">
        <title>Comparative genomics of biotechnologically important yeasts.</title>
        <authorList>
            <consortium name="DOE Joint Genome Institute"/>
            <person name="Riley R."/>
            <person name="Haridas S."/>
            <person name="Wolfe K.H."/>
            <person name="Lopes M.R."/>
            <person name="Hittinger C.T."/>
            <person name="Goker M."/>
            <person name="Salamov A."/>
            <person name="Wisecaver J."/>
            <person name="Long T.M."/>
            <person name="Aerts A.L."/>
            <person name="Barry K."/>
            <person name="Choi C."/>
            <person name="Clum A."/>
            <person name="Coughlan A.Y."/>
            <person name="Deshpande S."/>
            <person name="Douglass A.P."/>
            <person name="Hanson S.J."/>
            <person name="Klenk H.-P."/>
            <person name="Labutti K."/>
            <person name="Lapidus A."/>
            <person name="Lindquist E."/>
            <person name="Lipzen A."/>
            <person name="Meier-Kolthoff J.P."/>
            <person name="Ohm R.A."/>
            <person name="Otillar R.P."/>
            <person name="Pangilinan J."/>
            <person name="Peng Y."/>
            <person name="Rokas A."/>
            <person name="Rosa C.A."/>
            <person name="Scheuner C."/>
            <person name="Sibirny A.A."/>
            <person name="Slot J.C."/>
            <person name="Stielow J.B."/>
            <person name="Sun H."/>
            <person name="Kurtzman C.P."/>
            <person name="Blackwell M."/>
            <person name="Grigoriev I.V."/>
            <person name="Jeffries T.W."/>
        </authorList>
    </citation>
    <scope>NUCLEOTIDE SEQUENCE [LARGE SCALE GENOMIC DNA]</scope>
    <source>
        <strain evidence="5">DSM 1968</strain>
    </source>
</reference>
<dbReference type="EMBL" id="KV454475">
    <property type="protein sequence ID" value="ODV63942.1"/>
    <property type="molecule type" value="Genomic_DNA"/>
</dbReference>
<dbReference type="AlphaFoldDB" id="A0A1D2VQQ9"/>
<dbReference type="PROSITE" id="PS01031">
    <property type="entry name" value="SHSP"/>
    <property type="match status" value="1"/>
</dbReference>
<feature type="non-terminal residue" evidence="4">
    <location>
        <position position="1"/>
    </location>
</feature>
<dbReference type="GeneID" id="30963093"/>
<name>A0A1D2VQQ9_9ASCO</name>
<protein>
    <submittedName>
        <fullName evidence="4">HSP20-like chaperone</fullName>
    </submittedName>
</protein>
<accession>A0A1D2VQQ9</accession>
<dbReference type="SUPFAM" id="SSF49764">
    <property type="entry name" value="HSP20-like chaperones"/>
    <property type="match status" value="1"/>
</dbReference>
<dbReference type="STRING" id="1344418.A0A1D2VQQ9"/>
<evidence type="ECO:0000259" key="3">
    <source>
        <dbReference type="PROSITE" id="PS01031"/>
    </source>
</evidence>
<dbReference type="Pfam" id="PF00011">
    <property type="entry name" value="HSP20"/>
    <property type="match status" value="1"/>
</dbReference>
<evidence type="ECO:0000313" key="4">
    <source>
        <dbReference type="EMBL" id="ODV63942.1"/>
    </source>
</evidence>
<dbReference type="Proteomes" id="UP000095038">
    <property type="component" value="Unassembled WGS sequence"/>
</dbReference>
<organism evidence="4 5">
    <name type="scientific">Ascoidea rubescens DSM 1968</name>
    <dbReference type="NCBI Taxonomy" id="1344418"/>
    <lineage>
        <taxon>Eukaryota</taxon>
        <taxon>Fungi</taxon>
        <taxon>Dikarya</taxon>
        <taxon>Ascomycota</taxon>
        <taxon>Saccharomycotina</taxon>
        <taxon>Saccharomycetes</taxon>
        <taxon>Ascoideaceae</taxon>
        <taxon>Ascoidea</taxon>
    </lineage>
</organism>
<sequence length="97" mass="11143">PPIDILEFETNYMIYISVPGASTKDIRLSFDYDRNALIVSGQISKYDRTLRSSIRVIERATGKFERYIPLPYSPRIDDTRIITNYTDGILAISIPKL</sequence>
<dbReference type="OrthoDB" id="1431247at2759"/>
<dbReference type="CDD" id="cd06464">
    <property type="entry name" value="ACD_sHsps-like"/>
    <property type="match status" value="1"/>
</dbReference>
<keyword evidence="5" id="KW-1185">Reference proteome</keyword>
<feature type="domain" description="SHSP" evidence="3">
    <location>
        <begin position="1"/>
        <end position="97"/>
    </location>
</feature>
<evidence type="ECO:0000256" key="1">
    <source>
        <dbReference type="PROSITE-ProRule" id="PRU00285"/>
    </source>
</evidence>
<feature type="non-terminal residue" evidence="4">
    <location>
        <position position="97"/>
    </location>
</feature>